<accession>A0A840KIC0</accession>
<organism evidence="1 2">
    <name type="scientific">Chryseobacterium defluvii</name>
    <dbReference type="NCBI Taxonomy" id="160396"/>
    <lineage>
        <taxon>Bacteria</taxon>
        <taxon>Pseudomonadati</taxon>
        <taxon>Bacteroidota</taxon>
        <taxon>Flavobacteriia</taxon>
        <taxon>Flavobacteriales</taxon>
        <taxon>Weeksellaceae</taxon>
        <taxon>Chryseobacterium group</taxon>
        <taxon>Chryseobacterium</taxon>
    </lineage>
</organism>
<dbReference type="Proteomes" id="UP000592180">
    <property type="component" value="Unassembled WGS sequence"/>
</dbReference>
<proteinExistence type="predicted"/>
<dbReference type="AlphaFoldDB" id="A0A840KIC0"/>
<evidence type="ECO:0000313" key="1">
    <source>
        <dbReference type="EMBL" id="MBB4807233.1"/>
    </source>
</evidence>
<gene>
    <name evidence="1" type="ORF">HNP38_002537</name>
</gene>
<sequence>MYEKGAILVEIGEKEYALVYKGEKLIQGTPNDKKVLEFYRNLKKNQKRLGEVLEELKHEGGAYGESIVATTVKKEVRAFEEGLKQFSKITAKPFDHIKEAMPYFNHKSVGDAVKQVGYENCGNTAEVVVEFLRTGKLRLAEPSRMQDIEVVAAKCGGGSFQPSTIPRMKQLMAEGDIVVVYGIKEKVRIKGTFGESTNGHFFVGMKKDGELHLFDGQTGEYVIYDASSSKARNYLQRGYLEFKYTKVRK</sequence>
<evidence type="ECO:0000313" key="2">
    <source>
        <dbReference type="Proteomes" id="UP000592180"/>
    </source>
</evidence>
<keyword evidence="2" id="KW-1185">Reference proteome</keyword>
<reference evidence="1 2" key="1">
    <citation type="submission" date="2020-08" db="EMBL/GenBank/DDBJ databases">
        <title>Functional genomics of gut bacteria from endangered species of beetles.</title>
        <authorList>
            <person name="Carlos-Shanley C."/>
        </authorList>
    </citation>
    <scope>NUCLEOTIDE SEQUENCE [LARGE SCALE GENOMIC DNA]</scope>
    <source>
        <strain evidence="1 2">S00151</strain>
    </source>
</reference>
<comment type="caution">
    <text evidence="1">The sequence shown here is derived from an EMBL/GenBank/DDBJ whole genome shotgun (WGS) entry which is preliminary data.</text>
</comment>
<dbReference type="RefSeq" id="WP_184189954.1">
    <property type="nucleotide sequence ID" value="NZ_JACHLE010000003.1"/>
</dbReference>
<name>A0A840KIC0_9FLAO</name>
<protein>
    <submittedName>
        <fullName evidence="1">Uncharacterized protein</fullName>
    </submittedName>
</protein>
<dbReference type="EMBL" id="JACHLE010000003">
    <property type="protein sequence ID" value="MBB4807233.1"/>
    <property type="molecule type" value="Genomic_DNA"/>
</dbReference>